<feature type="region of interest" description="Disordered" evidence="1">
    <location>
        <begin position="296"/>
        <end position="360"/>
    </location>
</feature>
<comment type="caution">
    <text evidence="3">The sequence shown here is derived from an EMBL/GenBank/DDBJ whole genome shotgun (WGS) entry which is preliminary data.</text>
</comment>
<evidence type="ECO:0000259" key="2">
    <source>
        <dbReference type="Pfam" id="PF14309"/>
    </source>
</evidence>
<gene>
    <name evidence="3" type="ORF">SHERM_05331</name>
</gene>
<evidence type="ECO:0000313" key="4">
    <source>
        <dbReference type="Proteomes" id="UP001153555"/>
    </source>
</evidence>
<feature type="domain" description="DUF4378" evidence="2">
    <location>
        <begin position="423"/>
        <end position="568"/>
    </location>
</feature>
<feature type="region of interest" description="Disordered" evidence="1">
    <location>
        <begin position="241"/>
        <end position="260"/>
    </location>
</feature>
<dbReference type="EMBL" id="CACSLK010031421">
    <property type="protein sequence ID" value="CAA0838753.1"/>
    <property type="molecule type" value="Genomic_DNA"/>
</dbReference>
<feature type="compositionally biased region" description="Polar residues" evidence="1">
    <location>
        <begin position="328"/>
        <end position="356"/>
    </location>
</feature>
<dbReference type="Pfam" id="PF14309">
    <property type="entry name" value="DUF4378"/>
    <property type="match status" value="1"/>
</dbReference>
<sequence length="579" mass="66523">MDEQLCEKNELKCMWAGILSILNSSYQGHRPSPFRMISSRRAAKTNVSANKSRKLDDDSPVGFDEKCRKLQNKEANIGIEKRSVRNLIQDDMYIDSHENKKISKLVDRPIKTHKEARKTSRLRANQSSFESNAKCSINTQPSSTSPEVDEEIMQQARMSVKAFIDEMFVDSKLVIREENPTSNEPLPFSDALHVLSSYKKDSDCSIIRPSHKASHGKIRKPAVFFSVKDIKHKLKHLRKDALPHKRSHSGNDCKFSFSSKNGKEKARKRVEFKEAEKNTRKKIDFSISGFSNSDKTNSFLTRRSTDEDSSSHDSSIFETGDTRFNDEPQVTETENTVITSSASGSVSENETFTSTTDEQESPISVLKQVFFTEVANISPSNTILQTGRRKRPHHKRIFFESCSIESYPQDDQPIGEKDFISKYVHWLLQSSFLNWEKLSELGPRPERLLLHSYSFNETELFASSRYINHRLLFDHVEEVLHEIHRSHFSFFPRQEVLKHEKSVLPLEKLVLDEIMRKPSAYNLQLTSTEGRTGNELLTSDVLDSRSWIDARTEAEYIIVHISENILEECVLDIILESHS</sequence>
<dbReference type="AlphaFoldDB" id="A0A9N7NMJ4"/>
<reference evidence="3" key="1">
    <citation type="submission" date="2019-12" db="EMBL/GenBank/DDBJ databases">
        <authorList>
            <person name="Scholes J."/>
        </authorList>
    </citation>
    <scope>NUCLEOTIDE SEQUENCE</scope>
</reference>
<evidence type="ECO:0000256" key="1">
    <source>
        <dbReference type="SAM" id="MobiDB-lite"/>
    </source>
</evidence>
<organism evidence="3 4">
    <name type="scientific">Striga hermonthica</name>
    <name type="common">Purple witchweed</name>
    <name type="synonym">Buchnera hermonthica</name>
    <dbReference type="NCBI Taxonomy" id="68872"/>
    <lineage>
        <taxon>Eukaryota</taxon>
        <taxon>Viridiplantae</taxon>
        <taxon>Streptophyta</taxon>
        <taxon>Embryophyta</taxon>
        <taxon>Tracheophyta</taxon>
        <taxon>Spermatophyta</taxon>
        <taxon>Magnoliopsida</taxon>
        <taxon>eudicotyledons</taxon>
        <taxon>Gunneridae</taxon>
        <taxon>Pentapetalae</taxon>
        <taxon>asterids</taxon>
        <taxon>lamiids</taxon>
        <taxon>Lamiales</taxon>
        <taxon>Orobanchaceae</taxon>
        <taxon>Buchnereae</taxon>
        <taxon>Striga</taxon>
    </lineage>
</organism>
<dbReference type="PANTHER" id="PTHR47212">
    <property type="entry name" value="ADHESIN-LIKE PROTEIN, PUTATIVE (DUF3741)-RELATED"/>
    <property type="match status" value="1"/>
</dbReference>
<dbReference type="InterPro" id="IPR025486">
    <property type="entry name" value="DUF4378"/>
</dbReference>
<evidence type="ECO:0000313" key="3">
    <source>
        <dbReference type="EMBL" id="CAA0838753.1"/>
    </source>
</evidence>
<feature type="region of interest" description="Disordered" evidence="1">
    <location>
        <begin position="116"/>
        <end position="147"/>
    </location>
</feature>
<dbReference type="Proteomes" id="UP001153555">
    <property type="component" value="Unassembled WGS sequence"/>
</dbReference>
<dbReference type="PANTHER" id="PTHR47212:SF4">
    <property type="entry name" value="ADHESIN-LIKE PROTEIN, PUTATIVE (DUF3741)-RELATED"/>
    <property type="match status" value="1"/>
</dbReference>
<protein>
    <recommendedName>
        <fullName evidence="2">DUF4378 domain-containing protein</fullName>
    </recommendedName>
</protein>
<dbReference type="OrthoDB" id="770239at2759"/>
<proteinExistence type="predicted"/>
<name>A0A9N7NMJ4_STRHE</name>
<accession>A0A9N7NMJ4</accession>
<keyword evidence="4" id="KW-1185">Reference proteome</keyword>
<feature type="compositionally biased region" description="Polar residues" evidence="1">
    <location>
        <begin position="122"/>
        <end position="146"/>
    </location>
</feature>